<keyword evidence="7" id="KW-0227">DNA damage</keyword>
<comment type="catalytic activity">
    <reaction evidence="1">
        <text>a 4-O-methyl-thymidine in DNA + L-cysteinyl-[protein] = a thymidine in DNA + S-methyl-L-cysteinyl-[protein]</text>
        <dbReference type="Rhea" id="RHEA:53428"/>
        <dbReference type="Rhea" id="RHEA-COMP:10131"/>
        <dbReference type="Rhea" id="RHEA-COMP:10132"/>
        <dbReference type="Rhea" id="RHEA-COMP:13555"/>
        <dbReference type="Rhea" id="RHEA-COMP:13556"/>
        <dbReference type="ChEBI" id="CHEBI:29950"/>
        <dbReference type="ChEBI" id="CHEBI:82612"/>
        <dbReference type="ChEBI" id="CHEBI:137386"/>
        <dbReference type="ChEBI" id="CHEBI:137387"/>
        <dbReference type="EC" id="2.1.1.63"/>
    </reaction>
</comment>
<evidence type="ECO:0000256" key="7">
    <source>
        <dbReference type="ARBA" id="ARBA00022763"/>
    </source>
</evidence>
<dbReference type="FunFam" id="1.10.10.10:FF:000214">
    <property type="entry name" value="Methylated-DNA--protein-cysteine methyltransferase"/>
    <property type="match status" value="1"/>
</dbReference>
<evidence type="ECO:0000256" key="4">
    <source>
        <dbReference type="ARBA" id="ARBA00022490"/>
    </source>
</evidence>
<dbReference type="Gene3D" id="3.30.160.70">
    <property type="entry name" value="Methylated DNA-protein cysteine methyltransferase domain"/>
    <property type="match status" value="1"/>
</dbReference>
<dbReference type="GO" id="GO:0032259">
    <property type="term" value="P:methylation"/>
    <property type="evidence" value="ECO:0007669"/>
    <property type="project" value="UniProtKB-KW"/>
</dbReference>
<dbReference type="Pfam" id="PF02870">
    <property type="entry name" value="Methyltransf_1N"/>
    <property type="match status" value="1"/>
</dbReference>
<dbReference type="AlphaFoldDB" id="A0A6J6FTB9"/>
<dbReference type="PROSITE" id="PS00374">
    <property type="entry name" value="MGMT"/>
    <property type="match status" value="1"/>
</dbReference>
<dbReference type="NCBIfam" id="TIGR00589">
    <property type="entry name" value="ogt"/>
    <property type="match status" value="1"/>
</dbReference>
<dbReference type="InterPro" id="IPR001497">
    <property type="entry name" value="MethylDNA_cys_MeTrfase_AS"/>
</dbReference>
<keyword evidence="8" id="KW-0234">DNA repair</keyword>
<dbReference type="InterPro" id="IPR023546">
    <property type="entry name" value="MGMT"/>
</dbReference>
<dbReference type="SUPFAM" id="SSF46767">
    <property type="entry name" value="Methylated DNA-protein cysteine methyltransferase, C-terminal domain"/>
    <property type="match status" value="1"/>
</dbReference>
<organism evidence="12">
    <name type="scientific">freshwater metagenome</name>
    <dbReference type="NCBI Taxonomy" id="449393"/>
    <lineage>
        <taxon>unclassified sequences</taxon>
        <taxon>metagenomes</taxon>
        <taxon>ecological metagenomes</taxon>
    </lineage>
</organism>
<dbReference type="InterPro" id="IPR014048">
    <property type="entry name" value="MethylDNA_cys_MeTrfase_DNA-bd"/>
</dbReference>
<feature type="domain" description="Methylguanine DNA methyltransferase ribonuclease-like" evidence="11">
    <location>
        <begin position="2"/>
        <end position="67"/>
    </location>
</feature>
<sequence length="155" mass="16263">MAKALIDTPIGALTVIANDVGVCRVWFGDLNENATGTAVADAHLETALTQLREYFDGERTSFDVTIDRSGRAGFRGEVLDALETVSFGQTTTYGDLAARAGRPKAARAVGSAMATNPIAIIVPCHRVLPTGGGVGQFGGGVPAKEWLMRREGSLD</sequence>
<dbReference type="GO" id="GO:0006281">
    <property type="term" value="P:DNA repair"/>
    <property type="evidence" value="ECO:0007669"/>
    <property type="project" value="UniProtKB-KW"/>
</dbReference>
<evidence type="ECO:0000256" key="3">
    <source>
        <dbReference type="ARBA" id="ARBA00011918"/>
    </source>
</evidence>
<protein>
    <recommendedName>
        <fullName evidence="3">methylated-DNA--[protein]-cysteine S-methyltransferase</fullName>
        <ecNumber evidence="3">2.1.1.63</ecNumber>
    </recommendedName>
</protein>
<dbReference type="PANTHER" id="PTHR10815">
    <property type="entry name" value="METHYLATED-DNA--PROTEIN-CYSTEINE METHYLTRANSFERASE"/>
    <property type="match status" value="1"/>
</dbReference>
<name>A0A6J6FTB9_9ZZZZ</name>
<evidence type="ECO:0000313" key="12">
    <source>
        <dbReference type="EMBL" id="CAB4590285.1"/>
    </source>
</evidence>
<dbReference type="InterPro" id="IPR036388">
    <property type="entry name" value="WH-like_DNA-bd_sf"/>
</dbReference>
<evidence type="ECO:0000256" key="1">
    <source>
        <dbReference type="ARBA" id="ARBA00001286"/>
    </source>
</evidence>
<dbReference type="InterPro" id="IPR036217">
    <property type="entry name" value="MethylDNA_cys_MeTrfase_DNAb"/>
</dbReference>
<evidence type="ECO:0000256" key="9">
    <source>
        <dbReference type="ARBA" id="ARBA00049348"/>
    </source>
</evidence>
<evidence type="ECO:0000259" key="10">
    <source>
        <dbReference type="Pfam" id="PF01035"/>
    </source>
</evidence>
<dbReference type="InterPro" id="IPR008332">
    <property type="entry name" value="MethylG_MeTrfase_N"/>
</dbReference>
<evidence type="ECO:0000259" key="11">
    <source>
        <dbReference type="Pfam" id="PF02870"/>
    </source>
</evidence>
<gene>
    <name evidence="12" type="ORF">UFOPK1711_01784</name>
</gene>
<dbReference type="Gene3D" id="1.10.10.10">
    <property type="entry name" value="Winged helix-like DNA-binding domain superfamily/Winged helix DNA-binding domain"/>
    <property type="match status" value="1"/>
</dbReference>
<evidence type="ECO:0000256" key="8">
    <source>
        <dbReference type="ARBA" id="ARBA00023204"/>
    </source>
</evidence>
<comment type="catalytic activity">
    <reaction evidence="9">
        <text>a 6-O-methyl-2'-deoxyguanosine in DNA + L-cysteinyl-[protein] = S-methyl-L-cysteinyl-[protein] + a 2'-deoxyguanosine in DNA</text>
        <dbReference type="Rhea" id="RHEA:24000"/>
        <dbReference type="Rhea" id="RHEA-COMP:10131"/>
        <dbReference type="Rhea" id="RHEA-COMP:10132"/>
        <dbReference type="Rhea" id="RHEA-COMP:11367"/>
        <dbReference type="Rhea" id="RHEA-COMP:11368"/>
        <dbReference type="ChEBI" id="CHEBI:29950"/>
        <dbReference type="ChEBI" id="CHEBI:82612"/>
        <dbReference type="ChEBI" id="CHEBI:85445"/>
        <dbReference type="ChEBI" id="CHEBI:85448"/>
        <dbReference type="EC" id="2.1.1.63"/>
    </reaction>
</comment>
<proteinExistence type="inferred from homology"/>
<dbReference type="EC" id="2.1.1.63" evidence="3"/>
<comment type="similarity">
    <text evidence="2">Belongs to the MGMT family.</text>
</comment>
<dbReference type="SUPFAM" id="SSF53155">
    <property type="entry name" value="Methylated DNA-protein cysteine methyltransferase domain"/>
    <property type="match status" value="1"/>
</dbReference>
<evidence type="ECO:0000256" key="6">
    <source>
        <dbReference type="ARBA" id="ARBA00022679"/>
    </source>
</evidence>
<feature type="domain" description="Methylated-DNA-[protein]-cysteine S-methyltransferase DNA binding" evidence="10">
    <location>
        <begin position="74"/>
        <end position="152"/>
    </location>
</feature>
<accession>A0A6J6FTB9</accession>
<dbReference type="HAMAP" id="MF_00772">
    <property type="entry name" value="OGT"/>
    <property type="match status" value="1"/>
</dbReference>
<dbReference type="GO" id="GO:0003908">
    <property type="term" value="F:methylated-DNA-[protein]-cysteine S-methyltransferase activity"/>
    <property type="evidence" value="ECO:0007669"/>
    <property type="project" value="UniProtKB-EC"/>
</dbReference>
<dbReference type="PANTHER" id="PTHR10815:SF5">
    <property type="entry name" value="METHYLATED-DNA--PROTEIN-CYSTEINE METHYLTRANSFERASE"/>
    <property type="match status" value="1"/>
</dbReference>
<dbReference type="Pfam" id="PF01035">
    <property type="entry name" value="DNA_binding_1"/>
    <property type="match status" value="1"/>
</dbReference>
<dbReference type="InterPro" id="IPR036631">
    <property type="entry name" value="MGMT_N_sf"/>
</dbReference>
<evidence type="ECO:0000256" key="2">
    <source>
        <dbReference type="ARBA" id="ARBA00008711"/>
    </source>
</evidence>
<keyword evidence="6" id="KW-0808">Transferase</keyword>
<reference evidence="12" key="1">
    <citation type="submission" date="2020-05" db="EMBL/GenBank/DDBJ databases">
        <authorList>
            <person name="Chiriac C."/>
            <person name="Salcher M."/>
            <person name="Ghai R."/>
            <person name="Kavagutti S V."/>
        </authorList>
    </citation>
    <scope>NUCLEOTIDE SEQUENCE</scope>
</reference>
<keyword evidence="4" id="KW-0963">Cytoplasm</keyword>
<keyword evidence="5" id="KW-0489">Methyltransferase</keyword>
<dbReference type="EMBL" id="CAEZTR010000163">
    <property type="protein sequence ID" value="CAB4590285.1"/>
    <property type="molecule type" value="Genomic_DNA"/>
</dbReference>
<evidence type="ECO:0000256" key="5">
    <source>
        <dbReference type="ARBA" id="ARBA00022603"/>
    </source>
</evidence>
<dbReference type="CDD" id="cd06445">
    <property type="entry name" value="ATase"/>
    <property type="match status" value="1"/>
</dbReference>